<dbReference type="Pfam" id="PF00149">
    <property type="entry name" value="Metallophos"/>
    <property type="match status" value="1"/>
</dbReference>
<organism evidence="2 3">
    <name type="scientific">Rhodopirellula halodulae</name>
    <dbReference type="NCBI Taxonomy" id="2894198"/>
    <lineage>
        <taxon>Bacteria</taxon>
        <taxon>Pseudomonadati</taxon>
        <taxon>Planctomycetota</taxon>
        <taxon>Planctomycetia</taxon>
        <taxon>Pirellulales</taxon>
        <taxon>Pirellulaceae</taxon>
        <taxon>Rhodopirellula</taxon>
    </lineage>
</organism>
<dbReference type="Gene3D" id="3.60.21.10">
    <property type="match status" value="1"/>
</dbReference>
<name>A0ABS8NIF2_9BACT</name>
<dbReference type="InterPro" id="IPR004843">
    <property type="entry name" value="Calcineurin-like_PHP"/>
</dbReference>
<dbReference type="EMBL" id="JAJKFW010000024">
    <property type="protein sequence ID" value="MCC9643328.1"/>
    <property type="molecule type" value="Genomic_DNA"/>
</dbReference>
<dbReference type="SUPFAM" id="SSF56300">
    <property type="entry name" value="Metallo-dependent phosphatases"/>
    <property type="match status" value="1"/>
</dbReference>
<feature type="domain" description="Calcineurin-like phosphoesterase" evidence="1">
    <location>
        <begin position="3"/>
        <end position="180"/>
    </location>
</feature>
<dbReference type="InterPro" id="IPR051693">
    <property type="entry name" value="UPF0046_metallophosphoest"/>
</dbReference>
<gene>
    <name evidence="2" type="ORF">LOC71_13665</name>
</gene>
<accession>A0ABS8NIF2</accession>
<evidence type="ECO:0000313" key="3">
    <source>
        <dbReference type="Proteomes" id="UP001430306"/>
    </source>
</evidence>
<dbReference type="RefSeq" id="WP_230274283.1">
    <property type="nucleotide sequence ID" value="NZ_JAJKFW010000024.1"/>
</dbReference>
<keyword evidence="3" id="KW-1185">Reference proteome</keyword>
<protein>
    <submittedName>
        <fullName evidence="2">Metallophosphoesterase</fullName>
    </submittedName>
</protein>
<reference evidence="2" key="1">
    <citation type="submission" date="2021-11" db="EMBL/GenBank/DDBJ databases">
        <title>Genome sequence.</title>
        <authorList>
            <person name="Sun Q."/>
        </authorList>
    </citation>
    <scope>NUCLEOTIDE SEQUENCE</scope>
    <source>
        <strain evidence="2">JC740</strain>
    </source>
</reference>
<evidence type="ECO:0000313" key="2">
    <source>
        <dbReference type="EMBL" id="MCC9643328.1"/>
    </source>
</evidence>
<comment type="caution">
    <text evidence="2">The sequence shown here is derived from an EMBL/GenBank/DDBJ whole genome shotgun (WGS) entry which is preliminary data.</text>
</comment>
<evidence type="ECO:0000259" key="1">
    <source>
        <dbReference type="Pfam" id="PF00149"/>
    </source>
</evidence>
<sequence>MTLRVLCFSDLHRNHIAARQLVKMADEADLVLGAGDFANRHEGLSDTLDVLCAISTPTVLVPGNGETVEELRDATKEWKAATVLHGEGCVIELKGKAVPIWGVGGGIPVTPFGAWSYDFDEEQAREMLAGCPENAILITHSPALDTVDKDSTGRVRGSQTIREKILEKKPRFAVCGHIHDDWESQVTLGSTPVLNAGPNGIFVEVPE</sequence>
<dbReference type="PANTHER" id="PTHR12905">
    <property type="entry name" value="METALLOPHOSPHOESTERASE"/>
    <property type="match status" value="1"/>
</dbReference>
<proteinExistence type="predicted"/>
<dbReference type="Proteomes" id="UP001430306">
    <property type="component" value="Unassembled WGS sequence"/>
</dbReference>
<dbReference type="PANTHER" id="PTHR12905:SF0">
    <property type="entry name" value="CALCINEURIN-LIKE PHOSPHOESTERASE DOMAIN-CONTAINING PROTEIN"/>
    <property type="match status" value="1"/>
</dbReference>
<dbReference type="InterPro" id="IPR029052">
    <property type="entry name" value="Metallo-depent_PP-like"/>
</dbReference>